<evidence type="ECO:0000256" key="11">
    <source>
        <dbReference type="ARBA" id="ARBA00031350"/>
    </source>
</evidence>
<reference evidence="12 13" key="1">
    <citation type="submission" date="2019-09" db="EMBL/GenBank/DDBJ databases">
        <title>YIM 132180 draft genome.</title>
        <authorList>
            <person name="Zhang K."/>
        </authorList>
    </citation>
    <scope>NUCLEOTIDE SEQUENCE [LARGE SCALE GENOMIC DNA]</scope>
    <source>
        <strain evidence="12 13">YIM 132180</strain>
    </source>
</reference>
<sequence>MMQGVLPNMSERDREEIAAFLLRLRSARFADQRLQQAVEAVPRRQFVRGNIVEPYADSSFPIDCGETMPSAMAAVALVADLRVEPTSRVLEIGTGSGYVTALLAKLAGRVTTLERYRTLIDAAEERLKTCGVPGAQFVQEDGREGWRDAAPYDRIILHASMETMPRVFLDQLAQHGQIIAALGPGQGQQTLVRLQKVGSRLEREDLRPVRYQPLAQGIARKL</sequence>
<dbReference type="EC" id="2.1.1.77" evidence="3"/>
<evidence type="ECO:0000256" key="2">
    <source>
        <dbReference type="ARBA" id="ARBA00005369"/>
    </source>
</evidence>
<keyword evidence="13" id="KW-1185">Reference proteome</keyword>
<protein>
    <recommendedName>
        <fullName evidence="4">Protein-L-isoaspartate O-methyltransferase</fullName>
        <ecNumber evidence="3">2.1.1.77</ecNumber>
    </recommendedName>
    <alternativeName>
        <fullName evidence="11">L-isoaspartyl protein carboxyl methyltransferase</fullName>
    </alternativeName>
    <alternativeName>
        <fullName evidence="9">Protein L-isoaspartyl methyltransferase</fullName>
    </alternativeName>
    <alternativeName>
        <fullName evidence="10">Protein-beta-aspartate methyltransferase</fullName>
    </alternativeName>
</protein>
<proteinExistence type="inferred from homology"/>
<dbReference type="PROSITE" id="PS01279">
    <property type="entry name" value="PCMT"/>
    <property type="match status" value="1"/>
</dbReference>
<evidence type="ECO:0000256" key="10">
    <source>
        <dbReference type="ARBA" id="ARBA00031323"/>
    </source>
</evidence>
<dbReference type="GO" id="GO:0005737">
    <property type="term" value="C:cytoplasm"/>
    <property type="evidence" value="ECO:0007669"/>
    <property type="project" value="UniProtKB-SubCell"/>
</dbReference>
<dbReference type="Proteomes" id="UP000432089">
    <property type="component" value="Unassembled WGS sequence"/>
</dbReference>
<evidence type="ECO:0000256" key="5">
    <source>
        <dbReference type="ARBA" id="ARBA00022490"/>
    </source>
</evidence>
<dbReference type="Pfam" id="PF01135">
    <property type="entry name" value="PCMT"/>
    <property type="match status" value="1"/>
</dbReference>
<evidence type="ECO:0000256" key="4">
    <source>
        <dbReference type="ARBA" id="ARBA00013346"/>
    </source>
</evidence>
<evidence type="ECO:0000256" key="7">
    <source>
        <dbReference type="ARBA" id="ARBA00022679"/>
    </source>
</evidence>
<dbReference type="InterPro" id="IPR000682">
    <property type="entry name" value="PCMT"/>
</dbReference>
<dbReference type="InterPro" id="IPR029063">
    <property type="entry name" value="SAM-dependent_MTases_sf"/>
</dbReference>
<dbReference type="GO" id="GO:0032259">
    <property type="term" value="P:methylation"/>
    <property type="evidence" value="ECO:0007669"/>
    <property type="project" value="UniProtKB-KW"/>
</dbReference>
<evidence type="ECO:0000256" key="8">
    <source>
        <dbReference type="ARBA" id="ARBA00022691"/>
    </source>
</evidence>
<dbReference type="EMBL" id="VZDO01000002">
    <property type="protein sequence ID" value="KAB0681981.1"/>
    <property type="molecule type" value="Genomic_DNA"/>
</dbReference>
<dbReference type="NCBIfam" id="NF001453">
    <property type="entry name" value="PRK00312.1"/>
    <property type="match status" value="1"/>
</dbReference>
<evidence type="ECO:0000313" key="13">
    <source>
        <dbReference type="Proteomes" id="UP000432089"/>
    </source>
</evidence>
<evidence type="ECO:0000256" key="6">
    <source>
        <dbReference type="ARBA" id="ARBA00022603"/>
    </source>
</evidence>
<keyword evidence="6 12" id="KW-0489">Methyltransferase</keyword>
<dbReference type="SUPFAM" id="SSF53335">
    <property type="entry name" value="S-adenosyl-L-methionine-dependent methyltransferases"/>
    <property type="match status" value="1"/>
</dbReference>
<dbReference type="GO" id="GO:0004719">
    <property type="term" value="F:protein-L-isoaspartate (D-aspartate) O-methyltransferase activity"/>
    <property type="evidence" value="ECO:0007669"/>
    <property type="project" value="UniProtKB-EC"/>
</dbReference>
<keyword evidence="8" id="KW-0949">S-adenosyl-L-methionine</keyword>
<gene>
    <name evidence="12" type="ORF">F6X38_04020</name>
</gene>
<comment type="subcellular location">
    <subcellularLocation>
        <location evidence="1">Cytoplasm</location>
    </subcellularLocation>
</comment>
<keyword evidence="5" id="KW-0963">Cytoplasm</keyword>
<evidence type="ECO:0000256" key="3">
    <source>
        <dbReference type="ARBA" id="ARBA00011890"/>
    </source>
</evidence>
<dbReference type="AlphaFoldDB" id="A0A7V7TY63"/>
<accession>A0A7V7TY63</accession>
<evidence type="ECO:0000313" key="12">
    <source>
        <dbReference type="EMBL" id="KAB0681981.1"/>
    </source>
</evidence>
<comment type="similarity">
    <text evidence="2">Belongs to the methyltransferase superfamily. L-isoaspartyl/D-aspartyl protein methyltransferase family.</text>
</comment>
<name>A0A7V7TY63_9HYPH</name>
<dbReference type="Gene3D" id="3.40.50.150">
    <property type="entry name" value="Vaccinia Virus protein VP39"/>
    <property type="match status" value="1"/>
</dbReference>
<keyword evidence="7 12" id="KW-0808">Transferase</keyword>
<comment type="caution">
    <text evidence="12">The sequence shown here is derived from an EMBL/GenBank/DDBJ whole genome shotgun (WGS) entry which is preliminary data.</text>
</comment>
<dbReference type="CDD" id="cd02440">
    <property type="entry name" value="AdoMet_MTases"/>
    <property type="match status" value="1"/>
</dbReference>
<organism evidence="12 13">
    <name type="scientific">Plantimonas leprariae</name>
    <dbReference type="NCBI Taxonomy" id="2615207"/>
    <lineage>
        <taxon>Bacteria</taxon>
        <taxon>Pseudomonadati</taxon>
        <taxon>Pseudomonadota</taxon>
        <taxon>Alphaproteobacteria</taxon>
        <taxon>Hyphomicrobiales</taxon>
        <taxon>Aurantimonadaceae</taxon>
        <taxon>Plantimonas</taxon>
    </lineage>
</organism>
<evidence type="ECO:0000256" key="9">
    <source>
        <dbReference type="ARBA" id="ARBA00030757"/>
    </source>
</evidence>
<dbReference type="PANTHER" id="PTHR11579:SF0">
    <property type="entry name" value="PROTEIN-L-ISOASPARTATE(D-ASPARTATE) O-METHYLTRANSFERASE"/>
    <property type="match status" value="1"/>
</dbReference>
<evidence type="ECO:0000256" key="1">
    <source>
        <dbReference type="ARBA" id="ARBA00004496"/>
    </source>
</evidence>
<dbReference type="PANTHER" id="PTHR11579">
    <property type="entry name" value="PROTEIN-L-ISOASPARTATE O-METHYLTRANSFERASE"/>
    <property type="match status" value="1"/>
</dbReference>